<dbReference type="Gene3D" id="3.90.45.10">
    <property type="entry name" value="Peptide deformylase"/>
    <property type="match status" value="1"/>
</dbReference>
<dbReference type="PANTHER" id="PTHR10458">
    <property type="entry name" value="PEPTIDE DEFORMYLASE"/>
    <property type="match status" value="1"/>
</dbReference>
<comment type="cofactor">
    <cofactor evidence="2">
        <name>Fe(2+)</name>
        <dbReference type="ChEBI" id="CHEBI:29033"/>
    </cofactor>
    <text evidence="2">Binds 1 Fe(2+) ion.</text>
</comment>
<dbReference type="NCBIfam" id="TIGR00079">
    <property type="entry name" value="pept_deformyl"/>
    <property type="match status" value="1"/>
</dbReference>
<dbReference type="GO" id="GO:0006412">
    <property type="term" value="P:translation"/>
    <property type="evidence" value="ECO:0007669"/>
    <property type="project" value="UniProtKB-UniRule"/>
</dbReference>
<reference evidence="3 4" key="1">
    <citation type="submission" date="2019-02" db="EMBL/GenBank/DDBJ databases">
        <title>Deep-cultivation of Planctomycetes and their phenomic and genomic characterization uncovers novel biology.</title>
        <authorList>
            <person name="Wiegand S."/>
            <person name="Jogler M."/>
            <person name="Boedeker C."/>
            <person name="Pinto D."/>
            <person name="Vollmers J."/>
            <person name="Rivas-Marin E."/>
            <person name="Kohn T."/>
            <person name="Peeters S.H."/>
            <person name="Heuer A."/>
            <person name="Rast P."/>
            <person name="Oberbeckmann S."/>
            <person name="Bunk B."/>
            <person name="Jeske O."/>
            <person name="Meyerdierks A."/>
            <person name="Storesund J.E."/>
            <person name="Kallscheuer N."/>
            <person name="Luecker S."/>
            <person name="Lage O.M."/>
            <person name="Pohl T."/>
            <person name="Merkel B.J."/>
            <person name="Hornburger P."/>
            <person name="Mueller R.-W."/>
            <person name="Bruemmer F."/>
            <person name="Labrenz M."/>
            <person name="Spormann A.M."/>
            <person name="Op den Camp H."/>
            <person name="Overmann J."/>
            <person name="Amann R."/>
            <person name="Jetten M.S.M."/>
            <person name="Mascher T."/>
            <person name="Medema M.H."/>
            <person name="Devos D.P."/>
            <person name="Kaster A.-K."/>
            <person name="Ovreas L."/>
            <person name="Rohde M."/>
            <person name="Galperin M.Y."/>
            <person name="Jogler C."/>
        </authorList>
    </citation>
    <scope>NUCLEOTIDE SEQUENCE [LARGE SCALE GENOMIC DNA]</scope>
    <source>
        <strain evidence="3 4">Pan189</strain>
    </source>
</reference>
<sequence length="198" mass="22274">MQIVRFPHPALRFESVPVREINAGLRAIVRRMFDLMYEANGIGLAANQVGLPLRLFIINPTGDRDVGDQEFVFINPQILKRNGSEAAEEGCLSLPSIYGDVRRAERISVEAFDLKGRSFRLDLEELHARVVQHEYDHIDGVIFPDRMTDDDRSEITEQLAAMETVFREAQTSGELPSDEELLAEIQAMADGKHALPTV</sequence>
<dbReference type="KEGG" id="svp:Pan189_13040"/>
<protein>
    <recommendedName>
        <fullName evidence="2">Peptide deformylase</fullName>
        <shortName evidence="2">PDF</shortName>
        <ecNumber evidence="2">3.5.1.88</ecNumber>
    </recommendedName>
    <alternativeName>
        <fullName evidence="2">Polypeptide deformylase</fullName>
    </alternativeName>
</protein>
<dbReference type="EMBL" id="CP036268">
    <property type="protein sequence ID" value="QDT36940.1"/>
    <property type="molecule type" value="Genomic_DNA"/>
</dbReference>
<dbReference type="InterPro" id="IPR036821">
    <property type="entry name" value="Peptide_deformylase_sf"/>
</dbReference>
<keyword evidence="2" id="KW-0648">Protein biosynthesis</keyword>
<feature type="binding site" evidence="2">
    <location>
        <position position="133"/>
    </location>
    <ligand>
        <name>Fe cation</name>
        <dbReference type="ChEBI" id="CHEBI:24875"/>
    </ligand>
</feature>
<name>A0A517QZG6_9PLAN</name>
<dbReference type="PANTHER" id="PTHR10458:SF22">
    <property type="entry name" value="PEPTIDE DEFORMYLASE"/>
    <property type="match status" value="1"/>
</dbReference>
<feature type="binding site" evidence="2">
    <location>
        <position position="137"/>
    </location>
    <ligand>
        <name>Fe cation</name>
        <dbReference type="ChEBI" id="CHEBI:24875"/>
    </ligand>
</feature>
<dbReference type="EC" id="3.5.1.88" evidence="2"/>
<dbReference type="GO" id="GO:0042586">
    <property type="term" value="F:peptide deformylase activity"/>
    <property type="evidence" value="ECO:0007669"/>
    <property type="project" value="UniProtKB-UniRule"/>
</dbReference>
<feature type="binding site" evidence="2">
    <location>
        <position position="91"/>
    </location>
    <ligand>
        <name>Fe cation</name>
        <dbReference type="ChEBI" id="CHEBI:24875"/>
    </ligand>
</feature>
<dbReference type="RefSeq" id="WP_310821168.1">
    <property type="nucleotide sequence ID" value="NZ_CP036268.1"/>
</dbReference>
<dbReference type="SUPFAM" id="SSF56420">
    <property type="entry name" value="Peptide deformylase"/>
    <property type="match status" value="1"/>
</dbReference>
<feature type="active site" evidence="2">
    <location>
        <position position="134"/>
    </location>
</feature>
<comment type="function">
    <text evidence="2">Removes the formyl group from the N-terminal Met of newly synthesized proteins. Requires at least a dipeptide for an efficient rate of reaction. N-terminal L-methionine is a prerequisite for activity but the enzyme has broad specificity at other positions.</text>
</comment>
<accession>A0A517QZG6</accession>
<dbReference type="Proteomes" id="UP000317318">
    <property type="component" value="Chromosome"/>
</dbReference>
<comment type="catalytic activity">
    <reaction evidence="2">
        <text>N-terminal N-formyl-L-methionyl-[peptide] + H2O = N-terminal L-methionyl-[peptide] + formate</text>
        <dbReference type="Rhea" id="RHEA:24420"/>
        <dbReference type="Rhea" id="RHEA-COMP:10639"/>
        <dbReference type="Rhea" id="RHEA-COMP:10640"/>
        <dbReference type="ChEBI" id="CHEBI:15377"/>
        <dbReference type="ChEBI" id="CHEBI:15740"/>
        <dbReference type="ChEBI" id="CHEBI:49298"/>
        <dbReference type="ChEBI" id="CHEBI:64731"/>
        <dbReference type="EC" id="3.5.1.88"/>
    </reaction>
</comment>
<gene>
    <name evidence="2 3" type="primary">def</name>
    <name evidence="3" type="ORF">Pan189_13040</name>
</gene>
<evidence type="ECO:0000313" key="3">
    <source>
        <dbReference type="EMBL" id="QDT36940.1"/>
    </source>
</evidence>
<evidence type="ECO:0000256" key="1">
    <source>
        <dbReference type="ARBA" id="ARBA00010759"/>
    </source>
</evidence>
<dbReference type="PIRSF" id="PIRSF004749">
    <property type="entry name" value="Pep_def"/>
    <property type="match status" value="1"/>
</dbReference>
<keyword evidence="4" id="KW-1185">Reference proteome</keyword>
<proteinExistence type="inferred from homology"/>
<organism evidence="3 4">
    <name type="scientific">Stratiformator vulcanicus</name>
    <dbReference type="NCBI Taxonomy" id="2527980"/>
    <lineage>
        <taxon>Bacteria</taxon>
        <taxon>Pseudomonadati</taxon>
        <taxon>Planctomycetota</taxon>
        <taxon>Planctomycetia</taxon>
        <taxon>Planctomycetales</taxon>
        <taxon>Planctomycetaceae</taxon>
        <taxon>Stratiformator</taxon>
    </lineage>
</organism>
<evidence type="ECO:0000313" key="4">
    <source>
        <dbReference type="Proteomes" id="UP000317318"/>
    </source>
</evidence>
<dbReference type="GO" id="GO:0046872">
    <property type="term" value="F:metal ion binding"/>
    <property type="evidence" value="ECO:0007669"/>
    <property type="project" value="UniProtKB-KW"/>
</dbReference>
<dbReference type="AlphaFoldDB" id="A0A517QZG6"/>
<dbReference type="PRINTS" id="PR01576">
    <property type="entry name" value="PDEFORMYLASE"/>
</dbReference>
<evidence type="ECO:0000256" key="2">
    <source>
        <dbReference type="HAMAP-Rule" id="MF_00163"/>
    </source>
</evidence>
<keyword evidence="2" id="KW-0408">Iron</keyword>
<dbReference type="HAMAP" id="MF_00163">
    <property type="entry name" value="Pep_deformylase"/>
    <property type="match status" value="1"/>
</dbReference>
<dbReference type="Pfam" id="PF01327">
    <property type="entry name" value="Pep_deformylase"/>
    <property type="match status" value="1"/>
</dbReference>
<keyword evidence="2" id="KW-0479">Metal-binding</keyword>
<comment type="similarity">
    <text evidence="1 2">Belongs to the polypeptide deformylase family.</text>
</comment>
<keyword evidence="2 3" id="KW-0378">Hydrolase</keyword>
<dbReference type="InterPro" id="IPR023635">
    <property type="entry name" value="Peptide_deformylase"/>
</dbReference>
<dbReference type="CDD" id="cd00487">
    <property type="entry name" value="Pep_deformylase"/>
    <property type="match status" value="1"/>
</dbReference>
<dbReference type="NCBIfam" id="NF001159">
    <property type="entry name" value="PRK00150.1-3"/>
    <property type="match status" value="1"/>
</dbReference>